<evidence type="ECO:0000313" key="1">
    <source>
        <dbReference type="EMBL" id="KAG2260240.1"/>
    </source>
</evidence>
<dbReference type="GO" id="GO:0004176">
    <property type="term" value="F:ATP-dependent peptidase activity"/>
    <property type="evidence" value="ECO:0007669"/>
    <property type="project" value="InterPro"/>
</dbReference>
<reference evidence="1 2" key="1">
    <citation type="submission" date="2020-02" db="EMBL/GenBank/DDBJ databases">
        <authorList>
            <person name="Ma Q."/>
            <person name="Huang Y."/>
            <person name="Song X."/>
            <person name="Pei D."/>
        </authorList>
    </citation>
    <scope>NUCLEOTIDE SEQUENCE [LARGE SCALE GENOMIC DNA]</scope>
    <source>
        <strain evidence="1">Sxm20200214</strain>
        <tissue evidence="1">Leaf</tissue>
    </source>
</reference>
<gene>
    <name evidence="1" type="ORF">Bca52824_079534</name>
</gene>
<protein>
    <submittedName>
        <fullName evidence="1">Uncharacterized protein</fullName>
    </submittedName>
</protein>
<dbReference type="GO" id="GO:0004222">
    <property type="term" value="F:metalloendopeptidase activity"/>
    <property type="evidence" value="ECO:0007669"/>
    <property type="project" value="InterPro"/>
</dbReference>
<keyword evidence="2" id="KW-1185">Reference proteome</keyword>
<comment type="caution">
    <text evidence="1">The sequence shown here is derived from an EMBL/GenBank/DDBJ whole genome shotgun (WGS) entry which is preliminary data.</text>
</comment>
<dbReference type="OrthoDB" id="1000557at2759"/>
<dbReference type="GO" id="GO:0006508">
    <property type="term" value="P:proteolysis"/>
    <property type="evidence" value="ECO:0007669"/>
    <property type="project" value="InterPro"/>
</dbReference>
<dbReference type="Proteomes" id="UP000886595">
    <property type="component" value="Unassembled WGS sequence"/>
</dbReference>
<accession>A0A8X7PYS1</accession>
<dbReference type="SUPFAM" id="SSF140990">
    <property type="entry name" value="FtsH protease domain-like"/>
    <property type="match status" value="1"/>
</dbReference>
<name>A0A8X7PYS1_BRACI</name>
<proteinExistence type="predicted"/>
<organism evidence="1 2">
    <name type="scientific">Brassica carinata</name>
    <name type="common">Ethiopian mustard</name>
    <name type="synonym">Abyssinian cabbage</name>
    <dbReference type="NCBI Taxonomy" id="52824"/>
    <lineage>
        <taxon>Eukaryota</taxon>
        <taxon>Viridiplantae</taxon>
        <taxon>Streptophyta</taxon>
        <taxon>Embryophyta</taxon>
        <taxon>Tracheophyta</taxon>
        <taxon>Spermatophyta</taxon>
        <taxon>Magnoliopsida</taxon>
        <taxon>eudicotyledons</taxon>
        <taxon>Gunneridae</taxon>
        <taxon>Pentapetalae</taxon>
        <taxon>rosids</taxon>
        <taxon>malvids</taxon>
        <taxon>Brassicales</taxon>
        <taxon>Brassicaceae</taxon>
        <taxon>Brassiceae</taxon>
        <taxon>Brassica</taxon>
    </lineage>
</organism>
<dbReference type="GO" id="GO:0005524">
    <property type="term" value="F:ATP binding"/>
    <property type="evidence" value="ECO:0007669"/>
    <property type="project" value="InterPro"/>
</dbReference>
<dbReference type="EMBL" id="JAAMPC010000015">
    <property type="protein sequence ID" value="KAG2260240.1"/>
    <property type="molecule type" value="Genomic_DNA"/>
</dbReference>
<evidence type="ECO:0000313" key="2">
    <source>
        <dbReference type="Proteomes" id="UP000886595"/>
    </source>
</evidence>
<dbReference type="Gene3D" id="1.20.58.760">
    <property type="entry name" value="Peptidase M41"/>
    <property type="match status" value="1"/>
</dbReference>
<dbReference type="AlphaFoldDB" id="A0A8X7PYS1"/>
<sequence length="145" mass="16316">MDHVEVSLSFCLETLLQQEWVCLEVGKQMQQLNIRAIVESVSPELGNRIQRVRVQLPGLSQELLHKSRPKNIDFAAHNGQEDQAYEIALGHIMNNREAVDKIVEVLLDKETMSGDEFLAIQSEFTVIPHENRVATSTPTPVQASV</sequence>
<dbReference type="InterPro" id="IPR037219">
    <property type="entry name" value="Peptidase_M41-like"/>
</dbReference>